<dbReference type="InterPro" id="IPR019956">
    <property type="entry name" value="Ubiquitin_dom"/>
</dbReference>
<keyword evidence="5" id="KW-1185">Reference proteome</keyword>
<dbReference type="GO" id="GO:0003729">
    <property type="term" value="F:mRNA binding"/>
    <property type="evidence" value="ECO:0007669"/>
    <property type="project" value="UniProtKB-ARBA"/>
</dbReference>
<reference evidence="4" key="1">
    <citation type="submission" date="2022-07" db="EMBL/GenBank/DDBJ databases">
        <authorList>
            <person name="Macas J."/>
            <person name="Novak P."/>
            <person name="Neumann P."/>
        </authorList>
    </citation>
    <scope>NUCLEOTIDE SEQUENCE</scope>
</reference>
<dbReference type="EMBL" id="CAMAPF010000145">
    <property type="protein sequence ID" value="CAH9107829.1"/>
    <property type="molecule type" value="Genomic_DNA"/>
</dbReference>
<dbReference type="PRINTS" id="PR00348">
    <property type="entry name" value="UBIQUITIN"/>
</dbReference>
<gene>
    <name evidence="4" type="ORF">CEPIT_LOCUS18138</name>
</gene>
<dbReference type="AlphaFoldDB" id="A0AAV0DRR4"/>
<dbReference type="SUPFAM" id="SSF54236">
    <property type="entry name" value="Ubiquitin-like"/>
    <property type="match status" value="1"/>
</dbReference>
<dbReference type="Proteomes" id="UP001152523">
    <property type="component" value="Unassembled WGS sequence"/>
</dbReference>
<dbReference type="InterPro" id="IPR000626">
    <property type="entry name" value="Ubiquitin-like_dom"/>
</dbReference>
<protein>
    <recommendedName>
        <fullName evidence="3">Ubiquitin-like domain-containing protein</fullName>
    </recommendedName>
</protein>
<evidence type="ECO:0000313" key="4">
    <source>
        <dbReference type="EMBL" id="CAH9107829.1"/>
    </source>
</evidence>
<organism evidence="4 5">
    <name type="scientific">Cuscuta epithymum</name>
    <dbReference type="NCBI Taxonomy" id="186058"/>
    <lineage>
        <taxon>Eukaryota</taxon>
        <taxon>Viridiplantae</taxon>
        <taxon>Streptophyta</taxon>
        <taxon>Embryophyta</taxon>
        <taxon>Tracheophyta</taxon>
        <taxon>Spermatophyta</taxon>
        <taxon>Magnoliopsida</taxon>
        <taxon>eudicotyledons</taxon>
        <taxon>Gunneridae</taxon>
        <taxon>Pentapetalae</taxon>
        <taxon>asterids</taxon>
        <taxon>lamiids</taxon>
        <taxon>Solanales</taxon>
        <taxon>Convolvulaceae</taxon>
        <taxon>Cuscuteae</taxon>
        <taxon>Cuscuta</taxon>
        <taxon>Cuscuta subgen. Cuscuta</taxon>
    </lineage>
</organism>
<dbReference type="InterPro" id="IPR050158">
    <property type="entry name" value="Ubiquitin_ubiquitin-like"/>
</dbReference>
<dbReference type="InterPro" id="IPR029071">
    <property type="entry name" value="Ubiquitin-like_domsf"/>
</dbReference>
<comment type="caution">
    <text evidence="4">The sequence shown here is derived from an EMBL/GenBank/DDBJ whole genome shotgun (WGS) entry which is preliminary data.</text>
</comment>
<evidence type="ECO:0000313" key="5">
    <source>
        <dbReference type="Proteomes" id="UP001152523"/>
    </source>
</evidence>
<dbReference type="PANTHER" id="PTHR10666">
    <property type="entry name" value="UBIQUITIN"/>
    <property type="match status" value="1"/>
</dbReference>
<keyword evidence="1" id="KW-1017">Isopeptide bond</keyword>
<accession>A0AAV0DRR4</accession>
<evidence type="ECO:0000256" key="1">
    <source>
        <dbReference type="ARBA" id="ARBA00022499"/>
    </source>
</evidence>
<dbReference type="Pfam" id="PF00240">
    <property type="entry name" value="ubiquitin"/>
    <property type="match status" value="1"/>
</dbReference>
<evidence type="ECO:0000256" key="2">
    <source>
        <dbReference type="ARBA" id="ARBA00022843"/>
    </source>
</evidence>
<proteinExistence type="predicted"/>
<feature type="domain" description="Ubiquitin-like" evidence="3">
    <location>
        <begin position="136"/>
        <end position="204"/>
    </location>
</feature>
<dbReference type="Gene3D" id="3.10.20.90">
    <property type="entry name" value="Phosphatidylinositol 3-kinase Catalytic Subunit, Chain A, domain 1"/>
    <property type="match status" value="1"/>
</dbReference>
<name>A0AAV0DRR4_9ASTE</name>
<dbReference type="PROSITE" id="PS50053">
    <property type="entry name" value="UBIQUITIN_2"/>
    <property type="match status" value="1"/>
</dbReference>
<sequence>MAENGDEVIALLYWGGEILKTGHLCSVDYSEPPKTMCFLPQISSFDELVAKVHSAMDTTKENADLGLYGKYLATFAGDRGVFVSIPLTDDRSWRWFMRQMLPSQPLHIYVNAAAAEKQKENNEGQQRKTSGAATMMKIYVHTPTWKTIALDVISSGTIRDMKESIKELEGIPIDDQLLYFQQTCLHDGCTLANYNIQSGSTLFLSKKLFKF</sequence>
<keyword evidence="2" id="KW-0832">Ubl conjugation</keyword>
<evidence type="ECO:0000259" key="3">
    <source>
        <dbReference type="PROSITE" id="PS50053"/>
    </source>
</evidence>
<dbReference type="SMART" id="SM00213">
    <property type="entry name" value="UBQ"/>
    <property type="match status" value="1"/>
</dbReference>